<dbReference type="AlphaFoldDB" id="A0A1G9W7R1"/>
<dbReference type="CDD" id="cd14947">
    <property type="entry name" value="NBR1_like"/>
    <property type="match status" value="1"/>
</dbReference>
<dbReference type="OrthoDB" id="166850at2"/>
<sequence length="270" mass="29326">MRPDPASGPVAEFADELWRLKLRAGDPSYDSMRTVYGAAASKSSLAAAARGQHFPSRETMWEFVRALAVNALGQDAETVRAEWCAKWESARARIEGSAFVAPAPLPVPAPVRPVRSYGSGIVLLTILLLLGVFLTSAEQVPLVATGVPEHLHRLVPGDNVGMRRMVNYPNGALVRPGTDIVKIWELVNVGTATWTDRYLVRIDPVQPGGCSSPERVPIAMTRPGQSVLVAAPFHVPDRLGQCVVRWKMATADGTLFFPESLYVQLHVIIA</sequence>
<evidence type="ECO:0000313" key="3">
    <source>
        <dbReference type="Proteomes" id="UP000183376"/>
    </source>
</evidence>
<dbReference type="EMBL" id="LT629701">
    <property type="protein sequence ID" value="SDM80333.1"/>
    <property type="molecule type" value="Genomic_DNA"/>
</dbReference>
<proteinExistence type="predicted"/>
<dbReference type="eggNOG" id="COG3636">
    <property type="taxonomic scope" value="Bacteria"/>
</dbReference>
<accession>A0A1G9W7R1</accession>
<organism evidence="2 3">
    <name type="scientific">Allokutzneria albata</name>
    <name type="common">Kibdelosporangium albatum</name>
    <dbReference type="NCBI Taxonomy" id="211114"/>
    <lineage>
        <taxon>Bacteria</taxon>
        <taxon>Bacillati</taxon>
        <taxon>Actinomycetota</taxon>
        <taxon>Actinomycetes</taxon>
        <taxon>Pseudonocardiales</taxon>
        <taxon>Pseudonocardiaceae</taxon>
        <taxon>Allokutzneria</taxon>
    </lineage>
</organism>
<dbReference type="InterPro" id="IPR013783">
    <property type="entry name" value="Ig-like_fold"/>
</dbReference>
<keyword evidence="3" id="KW-1185">Reference proteome</keyword>
<name>A0A1G9W7R1_ALLAB</name>
<protein>
    <submittedName>
        <fullName evidence="2">Ig-like domain-containing protein</fullName>
    </submittedName>
</protein>
<dbReference type="STRING" id="211114.SAMN04489726_3436"/>
<evidence type="ECO:0000259" key="1">
    <source>
        <dbReference type="Pfam" id="PF16158"/>
    </source>
</evidence>
<dbReference type="GO" id="GO:0005975">
    <property type="term" value="P:carbohydrate metabolic process"/>
    <property type="evidence" value="ECO:0007669"/>
    <property type="project" value="UniProtKB-ARBA"/>
</dbReference>
<dbReference type="Pfam" id="PF16158">
    <property type="entry name" value="N_BRCA1_IG"/>
    <property type="match status" value="1"/>
</dbReference>
<gene>
    <name evidence="2" type="ORF">SAMN04489726_3436</name>
</gene>
<evidence type="ECO:0000313" key="2">
    <source>
        <dbReference type="EMBL" id="SDM80333.1"/>
    </source>
</evidence>
<dbReference type="Proteomes" id="UP000183376">
    <property type="component" value="Chromosome I"/>
</dbReference>
<dbReference type="RefSeq" id="WP_043812047.1">
    <property type="nucleotide sequence ID" value="NZ_JOEF01000012.1"/>
</dbReference>
<reference evidence="2 3" key="1">
    <citation type="submission" date="2016-10" db="EMBL/GenBank/DDBJ databases">
        <authorList>
            <person name="de Groot N.N."/>
        </authorList>
    </citation>
    <scope>NUCLEOTIDE SEQUENCE [LARGE SCALE GENOMIC DNA]</scope>
    <source>
        <strain evidence="2 3">DSM 44149</strain>
    </source>
</reference>
<feature type="domain" description="Nbr1 FW" evidence="1">
    <location>
        <begin position="167"/>
        <end position="267"/>
    </location>
</feature>
<dbReference type="Gene3D" id="2.60.40.10">
    <property type="entry name" value="Immunoglobulins"/>
    <property type="match status" value="1"/>
</dbReference>
<dbReference type="InterPro" id="IPR032350">
    <property type="entry name" value="Nbr1_FW"/>
</dbReference>